<keyword evidence="3" id="KW-1185">Reference proteome</keyword>
<proteinExistence type="predicted"/>
<dbReference type="RefSeq" id="WP_231823049.1">
    <property type="nucleotide sequence ID" value="NZ_JAJPDE010000014.1"/>
</dbReference>
<name>A0ABS8R537_9LACO</name>
<keyword evidence="2" id="KW-0547">Nucleotide-binding</keyword>
<dbReference type="GO" id="GO:0005524">
    <property type="term" value="F:ATP binding"/>
    <property type="evidence" value="ECO:0007669"/>
    <property type="project" value="UniProtKB-KW"/>
</dbReference>
<dbReference type="Gene3D" id="3.40.50.300">
    <property type="entry name" value="P-loop containing nucleotide triphosphate hydrolases"/>
    <property type="match status" value="2"/>
</dbReference>
<dbReference type="InterPro" id="IPR027417">
    <property type="entry name" value="P-loop_NTPase"/>
</dbReference>
<dbReference type="SUPFAM" id="SSF52540">
    <property type="entry name" value="P-loop containing nucleoside triphosphate hydrolases"/>
    <property type="match status" value="1"/>
</dbReference>
<evidence type="ECO:0000313" key="2">
    <source>
        <dbReference type="EMBL" id="MCD7129816.1"/>
    </source>
</evidence>
<comment type="caution">
    <text evidence="2">The sequence shown here is derived from an EMBL/GenBank/DDBJ whole genome shotgun (WGS) entry which is preliminary data.</text>
</comment>
<reference evidence="2 3" key="1">
    <citation type="submission" date="2021-12" db="EMBL/GenBank/DDBJ databases">
        <title>A phylogenomic analysis of Limosilactobacillus reuteri reveals ancient and stable evolutionary relationships with rodents and birds and zoonotic transmission to humans.</title>
        <authorList>
            <person name="Li F."/>
            <person name="Li X."/>
            <person name="Cheng C."/>
            <person name="Tollenaar S."/>
            <person name="Zhang J.S."/>
            <person name="Simpson D."/>
            <person name="Tasseva G."/>
            <person name="Perez-Munoz M.E."/>
            <person name="Frese S."/>
            <person name="Gaenzle M.G."/>
            <person name="Walter J."/>
            <person name="Zheng J."/>
        </authorList>
    </citation>
    <scope>NUCLEOTIDE SEQUENCE [LARGE SCALE GENOMIC DNA]</scope>
    <source>
        <strain evidence="2 3">BG-MG3-B</strain>
    </source>
</reference>
<organism evidence="2 3">
    <name type="scientific">Limosilactobacillus agrestis</name>
    <dbReference type="NCBI Taxonomy" id="2759748"/>
    <lineage>
        <taxon>Bacteria</taxon>
        <taxon>Bacillati</taxon>
        <taxon>Bacillota</taxon>
        <taxon>Bacilli</taxon>
        <taxon>Lactobacillales</taxon>
        <taxon>Lactobacillaceae</taxon>
        <taxon>Limosilactobacillus</taxon>
    </lineage>
</organism>
<evidence type="ECO:0000259" key="1">
    <source>
        <dbReference type="Pfam" id="PF13304"/>
    </source>
</evidence>
<dbReference type="InterPro" id="IPR003959">
    <property type="entry name" value="ATPase_AAA_core"/>
</dbReference>
<dbReference type="PANTHER" id="PTHR40396:SF1">
    <property type="entry name" value="ATPASE AAA-TYPE CORE DOMAIN-CONTAINING PROTEIN"/>
    <property type="match status" value="1"/>
</dbReference>
<dbReference type="Pfam" id="PF13304">
    <property type="entry name" value="AAA_21"/>
    <property type="match status" value="1"/>
</dbReference>
<accession>A0ABS8R537</accession>
<dbReference type="Proteomes" id="UP001199710">
    <property type="component" value="Unassembled WGS sequence"/>
</dbReference>
<gene>
    <name evidence="2" type="ORF">LTY36_01080</name>
</gene>
<sequence length="451" mass="51618">MNRLYKIKLENIKNVRAGSICFFDGNKCLNLTGIYGPNGSGKTTFVQTISFIQHIVFNGISNSDFSNFRNYLEIFTNLANGFNNEISSIEITLRNEKGDFIFSTHFTVRNDRIEIIEESMKFRSNKKYSRVVELFHYNKYVTNANNSLPISNLRKSEAKKINKKSNLIELLVIAKMVNQDGGSFIFNSEFFNFLRKSNIFKNELLEGINIFRNFCLDLIIVDSQISGSIYTELLLPIGYAVDNSRGFVSLQIDNEDKIYTEQIVNAKKVIEQINKVLPILVPKLTISLKVKEFQDKEGKFTNIVVMGERGGHRYPLKAESDGIKKIISILSVLINVYNNPNATVVIDELDAGIYEYLLGEIISTISEGGKGLLIFISHNLRPLEVIDYNKVIFTTLNEKNRYIRVKIDSNENLRDAYIRLMQLGGAQEPLFIPVTDSKIRRAFRKAKDREY</sequence>
<keyword evidence="2" id="KW-0067">ATP-binding</keyword>
<protein>
    <submittedName>
        <fullName evidence="2">ATP-binding protein</fullName>
    </submittedName>
</protein>
<dbReference type="EMBL" id="JAJPDE010000014">
    <property type="protein sequence ID" value="MCD7129816.1"/>
    <property type="molecule type" value="Genomic_DNA"/>
</dbReference>
<evidence type="ECO:0000313" key="3">
    <source>
        <dbReference type="Proteomes" id="UP001199710"/>
    </source>
</evidence>
<feature type="domain" description="ATPase AAA-type core" evidence="1">
    <location>
        <begin position="31"/>
        <end position="92"/>
    </location>
</feature>
<dbReference type="PANTHER" id="PTHR40396">
    <property type="entry name" value="ATPASE-LIKE PROTEIN"/>
    <property type="match status" value="1"/>
</dbReference>